<protein>
    <submittedName>
        <fullName evidence="2">Uncharacterized protein</fullName>
    </submittedName>
</protein>
<dbReference type="EMBL" id="RLII01000012">
    <property type="protein sequence ID" value="RXE58795.1"/>
    <property type="molecule type" value="Genomic_DNA"/>
</dbReference>
<feature type="transmembrane region" description="Helical" evidence="1">
    <location>
        <begin position="39"/>
        <end position="56"/>
    </location>
</feature>
<accession>A0A4Q0I4Y3</accession>
<comment type="caution">
    <text evidence="2">The sequence shown here is derived from an EMBL/GenBank/DDBJ whole genome shotgun (WGS) entry which is preliminary data.</text>
</comment>
<keyword evidence="1" id="KW-0472">Membrane</keyword>
<keyword evidence="3" id="KW-1185">Reference proteome</keyword>
<reference evidence="3" key="1">
    <citation type="submission" date="2018-11" db="EMBL/GenBank/DDBJ databases">
        <title>Genome sequencing of a novel mesophilic and cellulolytic organism within the genus Hungateiclostridium.</title>
        <authorList>
            <person name="Rettenmaier R."/>
            <person name="Liebl W."/>
            <person name="Zverlov V."/>
        </authorList>
    </citation>
    <scope>NUCLEOTIDE SEQUENCE [LARGE SCALE GENOMIC DNA]</scope>
    <source>
        <strain evidence="3">N2K1</strain>
    </source>
</reference>
<feature type="transmembrane region" description="Helical" evidence="1">
    <location>
        <begin position="68"/>
        <end position="91"/>
    </location>
</feature>
<gene>
    <name evidence="2" type="ORF">EFD62_10035</name>
</gene>
<proteinExistence type="predicted"/>
<organism evidence="2 3">
    <name type="scientific">Acetivibrio mesophilus</name>
    <dbReference type="NCBI Taxonomy" id="2487273"/>
    <lineage>
        <taxon>Bacteria</taxon>
        <taxon>Bacillati</taxon>
        <taxon>Bacillota</taxon>
        <taxon>Clostridia</taxon>
        <taxon>Eubacteriales</taxon>
        <taxon>Oscillospiraceae</taxon>
        <taxon>Acetivibrio</taxon>
    </lineage>
</organism>
<evidence type="ECO:0000313" key="3">
    <source>
        <dbReference type="Proteomes" id="UP000289166"/>
    </source>
</evidence>
<sequence>MSDIGGFTNPFFGPKYELIEKSEDIREIKIIKLTSFKEIIGIFLVGVFMSFIFKYFLNMNSQIFDRKITYIVLVISCVLINIALSTLFRVLRKNSIILKHDSFILDKNIDLFYLTCAVKCKTLCSDP</sequence>
<dbReference type="RefSeq" id="WP_128706059.1">
    <property type="nucleotide sequence ID" value="NZ_RLII01000012.1"/>
</dbReference>
<keyword evidence="1" id="KW-1133">Transmembrane helix</keyword>
<keyword evidence="1" id="KW-0812">Transmembrane</keyword>
<dbReference type="AlphaFoldDB" id="A0A4Q0I4Y3"/>
<dbReference type="Proteomes" id="UP000289166">
    <property type="component" value="Unassembled WGS sequence"/>
</dbReference>
<evidence type="ECO:0000313" key="2">
    <source>
        <dbReference type="EMBL" id="RXE58795.1"/>
    </source>
</evidence>
<evidence type="ECO:0000256" key="1">
    <source>
        <dbReference type="SAM" id="Phobius"/>
    </source>
</evidence>
<name>A0A4Q0I4Y3_9FIRM</name>